<dbReference type="Proteomes" id="UP001153076">
    <property type="component" value="Unassembled WGS sequence"/>
</dbReference>
<feature type="domain" description="D-isomer specific 2-hydroxyacid dehydrogenase NAD-binding" evidence="4">
    <location>
        <begin position="317"/>
        <end position="389"/>
    </location>
</feature>
<gene>
    <name evidence="5" type="ORF">Cgig2_017347</name>
</gene>
<dbReference type="Gene3D" id="3.40.50.720">
    <property type="entry name" value="NAD(P)-binding Rossmann-like Domain"/>
    <property type="match status" value="4"/>
</dbReference>
<organism evidence="5 6">
    <name type="scientific">Carnegiea gigantea</name>
    <dbReference type="NCBI Taxonomy" id="171969"/>
    <lineage>
        <taxon>Eukaryota</taxon>
        <taxon>Viridiplantae</taxon>
        <taxon>Streptophyta</taxon>
        <taxon>Embryophyta</taxon>
        <taxon>Tracheophyta</taxon>
        <taxon>Spermatophyta</taxon>
        <taxon>Magnoliopsida</taxon>
        <taxon>eudicotyledons</taxon>
        <taxon>Gunneridae</taxon>
        <taxon>Pentapetalae</taxon>
        <taxon>Caryophyllales</taxon>
        <taxon>Cactineae</taxon>
        <taxon>Cactaceae</taxon>
        <taxon>Cactoideae</taxon>
        <taxon>Echinocereeae</taxon>
        <taxon>Carnegiea</taxon>
    </lineage>
</organism>
<dbReference type="PANTHER" id="PTHR42938">
    <property type="entry name" value="FORMATE DEHYDROGENASE 1"/>
    <property type="match status" value="1"/>
</dbReference>
<dbReference type="SUPFAM" id="SSF51735">
    <property type="entry name" value="NAD(P)-binding Rossmann-fold domains"/>
    <property type="match status" value="1"/>
</dbReference>
<dbReference type="AlphaFoldDB" id="A0A9Q1K5U4"/>
<evidence type="ECO:0000313" key="5">
    <source>
        <dbReference type="EMBL" id="KAJ8436922.1"/>
    </source>
</evidence>
<evidence type="ECO:0000256" key="2">
    <source>
        <dbReference type="RuleBase" id="RU003719"/>
    </source>
</evidence>
<dbReference type="InterPro" id="IPR029753">
    <property type="entry name" value="D-isomer_DH_CS"/>
</dbReference>
<protein>
    <submittedName>
        <fullName evidence="5">Uncharacterized protein</fullName>
    </submittedName>
</protein>
<sequence>MLRGRVTDSLRLLCRVKSAACASLSTYLHRHLHSSSMGINEQIGETEKQVTRVLFCGPQFPCSHIYTREYLSKYPFIQVDDVPLDEVPNVIGNYHMCVPKMMPIDSDVISRAKKLKLILQYGVGLEGVDVEAATERGIKVARIPGHNTGNAASCAEMAIYLILGLLKKQVGFCLYLDMRLTVFNSDAFVECLVQKEMDNSIRLKRLGEPCGETLFGKTVFILGCGSIGLELAKRLKPFGVKILATKRSWSSQMNGSSALNDYVDGLVDEKGSHGDAYKFAGMADIVACCLNMNSETVKFLCLCITFIVKFVGCQSHAGVVNHSFIQSMKKGAYLVNVARGGLLDYDAVANGLKSGHLGGLGIDVAWKEPFDPNDPILQHPNVISTPHVAGVTEHSYRSMAKVVGDVAVQLHQGSTMTGIEFVN</sequence>
<dbReference type="Pfam" id="PF02826">
    <property type="entry name" value="2-Hacid_dh_C"/>
    <property type="match status" value="2"/>
</dbReference>
<feature type="domain" description="D-isomer specific 2-hydroxyacid dehydrogenase NAD-binding" evidence="4">
    <location>
        <begin position="201"/>
        <end position="253"/>
    </location>
</feature>
<evidence type="ECO:0000313" key="6">
    <source>
        <dbReference type="Proteomes" id="UP001153076"/>
    </source>
</evidence>
<comment type="caution">
    <text evidence="5">The sequence shown here is derived from an EMBL/GenBank/DDBJ whole genome shotgun (WGS) entry which is preliminary data.</text>
</comment>
<dbReference type="PROSITE" id="PS00671">
    <property type="entry name" value="D_2_HYDROXYACID_DH_3"/>
    <property type="match status" value="1"/>
</dbReference>
<keyword evidence="1 2" id="KW-0560">Oxidoreductase</keyword>
<keyword evidence="6" id="KW-1185">Reference proteome</keyword>
<proteinExistence type="inferred from homology"/>
<accession>A0A9Q1K5U4</accession>
<evidence type="ECO:0000259" key="4">
    <source>
        <dbReference type="Pfam" id="PF02826"/>
    </source>
</evidence>
<dbReference type="InterPro" id="IPR006139">
    <property type="entry name" value="D-isomer_2_OHA_DH_cat_dom"/>
</dbReference>
<dbReference type="InterPro" id="IPR006140">
    <property type="entry name" value="D-isomer_DH_NAD-bd"/>
</dbReference>
<dbReference type="OrthoDB" id="9991913at2759"/>
<evidence type="ECO:0000256" key="1">
    <source>
        <dbReference type="ARBA" id="ARBA00023002"/>
    </source>
</evidence>
<name>A0A9Q1K5U4_9CARY</name>
<reference evidence="5" key="1">
    <citation type="submission" date="2022-04" db="EMBL/GenBank/DDBJ databases">
        <title>Carnegiea gigantea Genome sequencing and assembly v2.</title>
        <authorList>
            <person name="Copetti D."/>
            <person name="Sanderson M.J."/>
            <person name="Burquez A."/>
            <person name="Wojciechowski M.F."/>
        </authorList>
    </citation>
    <scope>NUCLEOTIDE SEQUENCE</scope>
    <source>
        <strain evidence="5">SGP5-SGP5p</strain>
        <tissue evidence="5">Aerial part</tissue>
    </source>
</reference>
<dbReference type="Pfam" id="PF00389">
    <property type="entry name" value="2-Hacid_dh"/>
    <property type="match status" value="1"/>
</dbReference>
<feature type="domain" description="D-isomer specific 2-hydroxyacid dehydrogenase catalytic" evidence="3">
    <location>
        <begin position="67"/>
        <end position="416"/>
    </location>
</feature>
<dbReference type="CDD" id="cd12175">
    <property type="entry name" value="2-Hacid_dh_11"/>
    <property type="match status" value="1"/>
</dbReference>
<dbReference type="EMBL" id="JAKOGI010000323">
    <property type="protein sequence ID" value="KAJ8436922.1"/>
    <property type="molecule type" value="Genomic_DNA"/>
</dbReference>
<dbReference type="GO" id="GO:0051287">
    <property type="term" value="F:NAD binding"/>
    <property type="evidence" value="ECO:0007669"/>
    <property type="project" value="InterPro"/>
</dbReference>
<comment type="similarity">
    <text evidence="2">Belongs to the D-isomer specific 2-hydroxyacid dehydrogenase family.</text>
</comment>
<evidence type="ECO:0000259" key="3">
    <source>
        <dbReference type="Pfam" id="PF00389"/>
    </source>
</evidence>
<dbReference type="PANTHER" id="PTHR42938:SF25">
    <property type="entry name" value="D-ISOMER SPECIFIC 2-HYDROXYACID DEHYDROGENASE FAMILY PROTEIN"/>
    <property type="match status" value="1"/>
</dbReference>
<dbReference type="InterPro" id="IPR036291">
    <property type="entry name" value="NAD(P)-bd_dom_sf"/>
</dbReference>
<dbReference type="GO" id="GO:0004617">
    <property type="term" value="F:phosphoglycerate dehydrogenase activity"/>
    <property type="evidence" value="ECO:0007669"/>
    <property type="project" value="TreeGrafter"/>
</dbReference>
<dbReference type="SUPFAM" id="SSF52283">
    <property type="entry name" value="Formate/glycerate dehydrogenase catalytic domain-like"/>
    <property type="match status" value="1"/>
</dbReference>